<dbReference type="GeneID" id="18925815"/>
<evidence type="ECO:0008006" key="4">
    <source>
        <dbReference type="Google" id="ProtNLM"/>
    </source>
</evidence>
<evidence type="ECO:0000313" key="3">
    <source>
        <dbReference type="Proteomes" id="UP000001072"/>
    </source>
</evidence>
<evidence type="ECO:0000256" key="1">
    <source>
        <dbReference type="SAM" id="MobiDB-lite"/>
    </source>
</evidence>
<gene>
    <name evidence="2" type="ORF">MELLADRAFT_116450</name>
</gene>
<proteinExistence type="predicted"/>
<dbReference type="Proteomes" id="UP000001072">
    <property type="component" value="Unassembled WGS sequence"/>
</dbReference>
<dbReference type="EMBL" id="GL883106">
    <property type="protein sequence ID" value="EGG06881.1"/>
    <property type="molecule type" value="Genomic_DNA"/>
</dbReference>
<name>F4RLB6_MELLP</name>
<feature type="compositionally biased region" description="Polar residues" evidence="1">
    <location>
        <begin position="134"/>
        <end position="143"/>
    </location>
</feature>
<accession>F4RLB6</accession>
<dbReference type="HOGENOM" id="CLU_1806598_0_0_1"/>
<reference evidence="3" key="1">
    <citation type="journal article" date="2011" name="Proc. Natl. Acad. Sci. U.S.A.">
        <title>Obligate biotrophy features unraveled by the genomic analysis of rust fungi.</title>
        <authorList>
            <person name="Duplessis S."/>
            <person name="Cuomo C.A."/>
            <person name="Lin Y.-C."/>
            <person name="Aerts A."/>
            <person name="Tisserant E."/>
            <person name="Veneault-Fourrey C."/>
            <person name="Joly D.L."/>
            <person name="Hacquard S."/>
            <person name="Amselem J."/>
            <person name="Cantarel B.L."/>
            <person name="Chiu R."/>
            <person name="Coutinho P.M."/>
            <person name="Feau N."/>
            <person name="Field M."/>
            <person name="Frey P."/>
            <person name="Gelhaye E."/>
            <person name="Goldberg J."/>
            <person name="Grabherr M.G."/>
            <person name="Kodira C.D."/>
            <person name="Kohler A."/>
            <person name="Kuees U."/>
            <person name="Lindquist E.A."/>
            <person name="Lucas S.M."/>
            <person name="Mago R."/>
            <person name="Mauceli E."/>
            <person name="Morin E."/>
            <person name="Murat C."/>
            <person name="Pangilinan J.L."/>
            <person name="Park R."/>
            <person name="Pearson M."/>
            <person name="Quesneville H."/>
            <person name="Rouhier N."/>
            <person name="Sakthikumar S."/>
            <person name="Salamov A.A."/>
            <person name="Schmutz J."/>
            <person name="Selles B."/>
            <person name="Shapiro H."/>
            <person name="Tanguay P."/>
            <person name="Tuskan G.A."/>
            <person name="Henrissat B."/>
            <person name="Van de Peer Y."/>
            <person name="Rouze P."/>
            <person name="Ellis J.G."/>
            <person name="Dodds P.N."/>
            <person name="Schein J.E."/>
            <person name="Zhong S."/>
            <person name="Hamelin R.C."/>
            <person name="Grigoriev I.V."/>
            <person name="Szabo L.J."/>
            <person name="Martin F."/>
        </authorList>
    </citation>
    <scope>NUCLEOTIDE SEQUENCE [LARGE SCALE GENOMIC DNA]</scope>
    <source>
        <strain evidence="3">98AG31 / pathotype 3-4-7</strain>
    </source>
</reference>
<sequence>MAGASDDEGGGTQKDPVIQWTDSRSKWLLEEVIRQIELGRGTDSAGWNNETQHVDMSPDQWKTYIDAHSDVKQFEKRAFPFLELMGSFMGKEHQGLPSNIIGTGAPIPSPPSNQHEPADDEEMSDPEQGGVSVDAQSPQSPPD</sequence>
<dbReference type="InParanoid" id="F4RLB6"/>
<keyword evidence="3" id="KW-1185">Reference proteome</keyword>
<dbReference type="KEGG" id="mlr:MELLADRAFT_116450"/>
<dbReference type="RefSeq" id="XP_007409841.1">
    <property type="nucleotide sequence ID" value="XM_007409779.1"/>
</dbReference>
<dbReference type="VEuPathDB" id="FungiDB:MELLADRAFT_116450"/>
<dbReference type="OrthoDB" id="10528748at2759"/>
<organism evidence="3">
    <name type="scientific">Melampsora larici-populina (strain 98AG31 / pathotype 3-4-7)</name>
    <name type="common">Poplar leaf rust fungus</name>
    <dbReference type="NCBI Taxonomy" id="747676"/>
    <lineage>
        <taxon>Eukaryota</taxon>
        <taxon>Fungi</taxon>
        <taxon>Dikarya</taxon>
        <taxon>Basidiomycota</taxon>
        <taxon>Pucciniomycotina</taxon>
        <taxon>Pucciniomycetes</taxon>
        <taxon>Pucciniales</taxon>
        <taxon>Melampsoraceae</taxon>
        <taxon>Melampsora</taxon>
    </lineage>
</organism>
<evidence type="ECO:0000313" key="2">
    <source>
        <dbReference type="EMBL" id="EGG06881.1"/>
    </source>
</evidence>
<dbReference type="AlphaFoldDB" id="F4RLB6"/>
<protein>
    <recommendedName>
        <fullName evidence="4">Myb/SANT-like domain-containing protein</fullName>
    </recommendedName>
</protein>
<feature type="region of interest" description="Disordered" evidence="1">
    <location>
        <begin position="92"/>
        <end position="143"/>
    </location>
</feature>